<feature type="transmembrane region" description="Helical" evidence="1">
    <location>
        <begin position="12"/>
        <end position="41"/>
    </location>
</feature>
<keyword evidence="1" id="KW-0472">Membrane</keyword>
<keyword evidence="1" id="KW-1133">Transmembrane helix</keyword>
<dbReference type="EMBL" id="CP002869">
    <property type="protein sequence ID" value="AEI43960.1"/>
    <property type="molecule type" value="Genomic_DNA"/>
</dbReference>
<keyword evidence="1" id="KW-0812">Transmembrane</keyword>
<evidence type="ECO:0000313" key="3">
    <source>
        <dbReference type="Proteomes" id="UP000006620"/>
    </source>
</evidence>
<protein>
    <submittedName>
        <fullName evidence="2">Uncharacterized protein</fullName>
    </submittedName>
</protein>
<accession>F8FI57</accession>
<dbReference type="AlphaFoldDB" id="F8FI57"/>
<proteinExistence type="predicted"/>
<reference evidence="3" key="1">
    <citation type="submission" date="2011-06" db="EMBL/GenBank/DDBJ databases">
        <title>Complete genome sequence of Paenibacillus mucilaginosus KNP414.</title>
        <authorList>
            <person name="Wang J."/>
            <person name="Hu S."/>
            <person name="Hu X."/>
            <person name="Zhang B."/>
            <person name="Dong D."/>
            <person name="Zhang S."/>
            <person name="Zhao K."/>
            <person name="Wu D."/>
        </authorList>
    </citation>
    <scope>NUCLEOTIDE SEQUENCE [LARGE SCALE GENOMIC DNA]</scope>
    <source>
        <strain evidence="3">KNP414</strain>
    </source>
</reference>
<dbReference type="KEGG" id="pms:KNP414_05436"/>
<name>F8FI57_PAEMK</name>
<evidence type="ECO:0000313" key="2">
    <source>
        <dbReference type="EMBL" id="AEI43960.1"/>
    </source>
</evidence>
<gene>
    <name evidence="2" type="ordered locus">KNP414_05436</name>
</gene>
<feature type="transmembrane region" description="Helical" evidence="1">
    <location>
        <begin position="53"/>
        <end position="74"/>
    </location>
</feature>
<dbReference type="HOGENOM" id="CLU_2667636_0_0_9"/>
<dbReference type="PATRIC" id="fig|1036673.3.peg.5042"/>
<sequence length="88" mass="9754">MKTQMGKILRAMLLPLAVLVFLLVVPGTWLLVPVVGVWAGVRRIRSGKRYGGWIIAATLLLFLIPYLLLILAVLSEPYEPLEGAAAWR</sequence>
<evidence type="ECO:0000256" key="1">
    <source>
        <dbReference type="SAM" id="Phobius"/>
    </source>
</evidence>
<dbReference type="Proteomes" id="UP000006620">
    <property type="component" value="Chromosome"/>
</dbReference>
<reference evidence="2 3" key="2">
    <citation type="journal article" date="2013" name="Genome Announc.">
        <title>Genome Sequence of Growth-Improving Paenibacillus mucilaginosus Strain KNP414.</title>
        <authorList>
            <person name="Lu J.J."/>
            <person name="Wang J.F."/>
            <person name="Hu X.F."/>
        </authorList>
    </citation>
    <scope>NUCLEOTIDE SEQUENCE [LARGE SCALE GENOMIC DNA]</scope>
    <source>
        <strain evidence="2 3">KNP414</strain>
    </source>
</reference>
<organism evidence="2 3">
    <name type="scientific">Paenibacillus mucilaginosus (strain KNP414)</name>
    <dbReference type="NCBI Taxonomy" id="1036673"/>
    <lineage>
        <taxon>Bacteria</taxon>
        <taxon>Bacillati</taxon>
        <taxon>Bacillota</taxon>
        <taxon>Bacilli</taxon>
        <taxon>Bacillales</taxon>
        <taxon>Paenibacillaceae</taxon>
        <taxon>Paenibacillus</taxon>
    </lineage>
</organism>